<dbReference type="CDD" id="cd00077">
    <property type="entry name" value="HDc"/>
    <property type="match status" value="1"/>
</dbReference>
<dbReference type="GO" id="GO:0006203">
    <property type="term" value="P:dGTP catabolic process"/>
    <property type="evidence" value="ECO:0007669"/>
    <property type="project" value="TreeGrafter"/>
</dbReference>
<gene>
    <name evidence="2" type="ORF">KC614_00325</name>
</gene>
<dbReference type="SMART" id="SM00471">
    <property type="entry name" value="HDc"/>
    <property type="match status" value="1"/>
</dbReference>
<dbReference type="AlphaFoldDB" id="A0A955LK27"/>
<dbReference type="InterPro" id="IPR006674">
    <property type="entry name" value="HD_domain"/>
</dbReference>
<reference evidence="2" key="1">
    <citation type="submission" date="2020-04" db="EMBL/GenBank/DDBJ databases">
        <authorList>
            <person name="Zhang T."/>
        </authorList>
    </citation>
    <scope>NUCLEOTIDE SEQUENCE</scope>
    <source>
        <strain evidence="2">HKST-UBA03</strain>
    </source>
</reference>
<sequence length="324" mass="37936">MEIQDRVYKTIIVDEPVIAEVIESAPMQRLKKISQDGPPHLIQPQRNVNRFEHSVGVWYLSKLFNRPIEEQLACLIHDVPHTAFSHVIDFVVEDERHEYHERFTEKIIKESEVPEILKRQGVDLDVVLEKHRYPLLENDLPDISFDRWDYFMRDGFMFGLLPQLFVDEFISGVKERDGRLYFPDMRLASSFAILFMSFSRLIWLDPTSHGAFLLFAKALKRALELGVISEDDFFTDDETVMQKLQSTNDDEIRTLLEKLSPGKEFSYASESESDYYSSNKPRFVDPLVEVEGELVRLSDKITNFKEYFSEFATNYKMIGVKQNL</sequence>
<name>A0A955LK27_UNCKA</name>
<dbReference type="Gene3D" id="1.10.3210.10">
    <property type="entry name" value="Hypothetical protein af1432"/>
    <property type="match status" value="1"/>
</dbReference>
<evidence type="ECO:0000313" key="3">
    <source>
        <dbReference type="Proteomes" id="UP000751518"/>
    </source>
</evidence>
<proteinExistence type="predicted"/>
<dbReference type="InterPro" id="IPR003607">
    <property type="entry name" value="HD/PDEase_dom"/>
</dbReference>
<dbReference type="Proteomes" id="UP000751518">
    <property type="component" value="Unassembled WGS sequence"/>
</dbReference>
<evidence type="ECO:0000259" key="1">
    <source>
        <dbReference type="PROSITE" id="PS51831"/>
    </source>
</evidence>
<reference evidence="2" key="2">
    <citation type="journal article" date="2021" name="Microbiome">
        <title>Successional dynamics and alternative stable states in a saline activated sludge microbial community over 9 years.</title>
        <authorList>
            <person name="Wang Y."/>
            <person name="Ye J."/>
            <person name="Ju F."/>
            <person name="Liu L."/>
            <person name="Boyd J.A."/>
            <person name="Deng Y."/>
            <person name="Parks D.H."/>
            <person name="Jiang X."/>
            <person name="Yin X."/>
            <person name="Woodcroft B.J."/>
            <person name="Tyson G.W."/>
            <person name="Hugenholtz P."/>
            <person name="Polz M.F."/>
            <person name="Zhang T."/>
        </authorList>
    </citation>
    <scope>NUCLEOTIDE SEQUENCE</scope>
    <source>
        <strain evidence="2">HKST-UBA03</strain>
    </source>
</reference>
<dbReference type="PANTHER" id="PTHR11373:SF41">
    <property type="entry name" value="METAL-DEPENDENT PHOSPHOHYDROLASE"/>
    <property type="match status" value="1"/>
</dbReference>
<dbReference type="PROSITE" id="PS51831">
    <property type="entry name" value="HD"/>
    <property type="match status" value="1"/>
</dbReference>
<dbReference type="EMBL" id="JAGQKZ010000001">
    <property type="protein sequence ID" value="MCA9391634.1"/>
    <property type="molecule type" value="Genomic_DNA"/>
</dbReference>
<evidence type="ECO:0000313" key="2">
    <source>
        <dbReference type="EMBL" id="MCA9391634.1"/>
    </source>
</evidence>
<dbReference type="SUPFAM" id="SSF109604">
    <property type="entry name" value="HD-domain/PDEase-like"/>
    <property type="match status" value="1"/>
</dbReference>
<dbReference type="InterPro" id="IPR050135">
    <property type="entry name" value="dGTPase-like"/>
</dbReference>
<dbReference type="PANTHER" id="PTHR11373">
    <property type="entry name" value="DEOXYNUCLEOSIDE TRIPHOSPHATE TRIPHOSPHOHYDROLASE"/>
    <property type="match status" value="1"/>
</dbReference>
<feature type="domain" description="HD" evidence="1">
    <location>
        <begin position="50"/>
        <end position="151"/>
    </location>
</feature>
<comment type="caution">
    <text evidence="2">The sequence shown here is derived from an EMBL/GenBank/DDBJ whole genome shotgun (WGS) entry which is preliminary data.</text>
</comment>
<accession>A0A955LK27</accession>
<protein>
    <submittedName>
        <fullName evidence="2">HD domain-containing protein</fullName>
    </submittedName>
</protein>
<organism evidence="2 3">
    <name type="scientific">candidate division WWE3 bacterium</name>
    <dbReference type="NCBI Taxonomy" id="2053526"/>
    <lineage>
        <taxon>Bacteria</taxon>
        <taxon>Katanobacteria</taxon>
    </lineage>
</organism>
<dbReference type="GO" id="GO:0008832">
    <property type="term" value="F:dGTPase activity"/>
    <property type="evidence" value="ECO:0007669"/>
    <property type="project" value="TreeGrafter"/>
</dbReference>
<dbReference type="Pfam" id="PF01966">
    <property type="entry name" value="HD"/>
    <property type="match status" value="1"/>
</dbReference>